<dbReference type="NCBIfam" id="TIGR01297">
    <property type="entry name" value="CDF"/>
    <property type="match status" value="1"/>
</dbReference>
<evidence type="ECO:0000256" key="4">
    <source>
        <dbReference type="ARBA" id="ARBA00022989"/>
    </source>
</evidence>
<dbReference type="InterPro" id="IPR036837">
    <property type="entry name" value="Cation_efflux_CTD_sf"/>
</dbReference>
<feature type="transmembrane region" description="Helical" evidence="7">
    <location>
        <begin position="129"/>
        <end position="149"/>
    </location>
</feature>
<feature type="compositionally biased region" description="Low complexity" evidence="6">
    <location>
        <begin position="10"/>
        <end position="25"/>
    </location>
</feature>
<reference evidence="9" key="2">
    <citation type="submission" date="2022-05" db="EMBL/GenBank/DDBJ databases">
        <authorList>
            <person name="Kim J.-S."/>
            <person name="Lee K."/>
            <person name="Suh M."/>
            <person name="Eom M."/>
            <person name="Kim J.-S."/>
            <person name="Kim D.-S."/>
            <person name="Ko S.-H."/>
            <person name="Shin Y."/>
            <person name="Lee J.-S."/>
        </authorList>
    </citation>
    <scope>NUCLEOTIDE SEQUENCE</scope>
    <source>
        <strain evidence="9">N237</strain>
    </source>
</reference>
<feature type="transmembrane region" description="Helical" evidence="7">
    <location>
        <begin position="248"/>
        <end position="265"/>
    </location>
</feature>
<comment type="subcellular location">
    <subcellularLocation>
        <location evidence="1">Membrane</location>
        <topology evidence="1">Multi-pass membrane protein</topology>
    </subcellularLocation>
</comment>
<keyword evidence="3 7" id="KW-0812">Transmembrane</keyword>
<sequence>MNQSAPDQPAGASASSRAGAGAARSAADRAADGAARGAADGAARGAADRAADGAGGESNATVLLALAANLGVGLLKLVAGLLSGSGALLSEAAHSVGDSSTEVLLLTALRRSDRPADRVHPFGYGKERYFWSLLAAVTILVSGAAFSIFQGVHTLLSGHEGTGRLWINYPVLAVAFVLEAISFRQALGQARGAARRGRRSVRAYIRNPEDPTVKSVVLEDSAALVGLVIAAGGVGLHQLTGKEAFDGAASVLIGVLLVGVAFALAQTCKELLIGRQADLALVRAISQRLEEQPEIIDVVDLLTMMVGTGRILLCTRVDFVDTYSVAEVESACVRIDGQLRDEFDALDEIFIQPVPRTDAGLRERVLHRYGRVLAEEEPASGEERERP</sequence>
<dbReference type="Proteomes" id="UP001056336">
    <property type="component" value="Chromosome"/>
</dbReference>
<evidence type="ECO:0000313" key="10">
    <source>
        <dbReference type="Proteomes" id="UP001056336"/>
    </source>
</evidence>
<organism evidence="9 10">
    <name type="scientific">Jatrophihabitans telluris</name>
    <dbReference type="NCBI Taxonomy" id="2038343"/>
    <lineage>
        <taxon>Bacteria</taxon>
        <taxon>Bacillati</taxon>
        <taxon>Actinomycetota</taxon>
        <taxon>Actinomycetes</taxon>
        <taxon>Jatrophihabitantales</taxon>
        <taxon>Jatrophihabitantaceae</taxon>
        <taxon>Jatrophihabitans</taxon>
    </lineage>
</organism>
<keyword evidence="2" id="KW-0813">Transport</keyword>
<gene>
    <name evidence="9" type="ORF">M6D93_13605</name>
</gene>
<keyword evidence="4 7" id="KW-1133">Transmembrane helix</keyword>
<evidence type="ECO:0000313" key="9">
    <source>
        <dbReference type="EMBL" id="UQX87329.1"/>
    </source>
</evidence>
<evidence type="ECO:0000256" key="5">
    <source>
        <dbReference type="ARBA" id="ARBA00023136"/>
    </source>
</evidence>
<feature type="transmembrane region" description="Helical" evidence="7">
    <location>
        <begin position="216"/>
        <end position="236"/>
    </location>
</feature>
<dbReference type="InterPro" id="IPR058533">
    <property type="entry name" value="Cation_efflux_TM"/>
</dbReference>
<dbReference type="InterPro" id="IPR040177">
    <property type="entry name" value="SLC30A9"/>
</dbReference>
<feature type="region of interest" description="Disordered" evidence="6">
    <location>
        <begin position="1"/>
        <end position="34"/>
    </location>
</feature>
<reference evidence="9" key="1">
    <citation type="journal article" date="2018" name="Int. J. Syst. Evol. Microbiol.">
        <title>Jatrophihabitans telluris sp. nov., isolated from sediment soil of lava forest wetlands and the emended description of the genus Jatrophihabitans.</title>
        <authorList>
            <person name="Lee K.C."/>
            <person name="Suh M.K."/>
            <person name="Eom M.K."/>
            <person name="Kim K.K."/>
            <person name="Kim J.S."/>
            <person name="Kim D.S."/>
            <person name="Ko S.H."/>
            <person name="Shin Y.K."/>
            <person name="Lee J.S."/>
        </authorList>
    </citation>
    <scope>NUCLEOTIDE SEQUENCE</scope>
    <source>
        <strain evidence="9">N237</strain>
    </source>
</reference>
<evidence type="ECO:0000259" key="8">
    <source>
        <dbReference type="Pfam" id="PF01545"/>
    </source>
</evidence>
<keyword evidence="5 7" id="KW-0472">Membrane</keyword>
<dbReference type="InterPro" id="IPR002524">
    <property type="entry name" value="Cation_efflux"/>
</dbReference>
<dbReference type="RefSeq" id="WP_249769826.1">
    <property type="nucleotide sequence ID" value="NZ_CP097332.1"/>
</dbReference>
<protein>
    <submittedName>
        <fullName evidence="9">Cation diffusion facilitator family transporter</fullName>
    </submittedName>
</protein>
<dbReference type="PANTHER" id="PTHR13414">
    <property type="entry name" value="HUEL-CATION TRANSPORTER"/>
    <property type="match status" value="1"/>
</dbReference>
<dbReference type="Pfam" id="PF01545">
    <property type="entry name" value="Cation_efflux"/>
    <property type="match status" value="1"/>
</dbReference>
<dbReference type="Gene3D" id="1.20.1510.10">
    <property type="entry name" value="Cation efflux protein transmembrane domain"/>
    <property type="match status" value="1"/>
</dbReference>
<dbReference type="PANTHER" id="PTHR13414:SF9">
    <property type="entry name" value="PROTON-COUPLED ZINC ANTIPORTER SLC30A9, MITOCHONDRIAL"/>
    <property type="match status" value="1"/>
</dbReference>
<dbReference type="EMBL" id="CP097332">
    <property type="protein sequence ID" value="UQX87329.1"/>
    <property type="molecule type" value="Genomic_DNA"/>
</dbReference>
<feature type="transmembrane region" description="Helical" evidence="7">
    <location>
        <begin position="169"/>
        <end position="187"/>
    </location>
</feature>
<proteinExistence type="predicted"/>
<evidence type="ECO:0000256" key="2">
    <source>
        <dbReference type="ARBA" id="ARBA00022448"/>
    </source>
</evidence>
<evidence type="ECO:0000256" key="6">
    <source>
        <dbReference type="SAM" id="MobiDB-lite"/>
    </source>
</evidence>
<dbReference type="SUPFAM" id="SSF160240">
    <property type="entry name" value="Cation efflux protein cytoplasmic domain-like"/>
    <property type="match status" value="1"/>
</dbReference>
<accession>A0ABY4QVL7</accession>
<keyword evidence="10" id="KW-1185">Reference proteome</keyword>
<name>A0ABY4QVL7_9ACTN</name>
<evidence type="ECO:0000256" key="1">
    <source>
        <dbReference type="ARBA" id="ARBA00004141"/>
    </source>
</evidence>
<evidence type="ECO:0000256" key="7">
    <source>
        <dbReference type="SAM" id="Phobius"/>
    </source>
</evidence>
<dbReference type="InterPro" id="IPR027469">
    <property type="entry name" value="Cation_efflux_TMD_sf"/>
</dbReference>
<dbReference type="SUPFAM" id="SSF161111">
    <property type="entry name" value="Cation efflux protein transmembrane domain-like"/>
    <property type="match status" value="1"/>
</dbReference>
<evidence type="ECO:0000256" key="3">
    <source>
        <dbReference type="ARBA" id="ARBA00022692"/>
    </source>
</evidence>
<feature type="domain" description="Cation efflux protein transmembrane" evidence="8">
    <location>
        <begin position="62"/>
        <end position="268"/>
    </location>
</feature>